<dbReference type="EMBL" id="KN833094">
    <property type="protein sequence ID" value="KIM73060.1"/>
    <property type="molecule type" value="Genomic_DNA"/>
</dbReference>
<evidence type="ECO:0000256" key="1">
    <source>
        <dbReference type="SAM" id="Coils"/>
    </source>
</evidence>
<sequence length="296" mass="33071">MSYPKPSEAPEEFFHYLKSLNVDIAVTAFVHNRNQPVPGPNGQFRHDAAQNWCEQMDLLVGKLGRVLAVNTDHQDVFGSLYELCMKTIAQSRLSWPIKWRQNRSDEADKKKMEEDRKRLDKLAIEEEVETIKAAEREIELKKQALCDAQKAAHVFVIDNDDEDDDVASVSTVGEQGVLKKMTKRQVEEEARKKMEQTVHATRCTTCTKSNELICTGPIGHACNVCWKVKKSCSNGSRHHTRIKEEPTSPAKLTAKCKAYSTSGANSIGKIEVFNEADIPQGSSKQQKTSAGATAPI</sequence>
<gene>
    <name evidence="3" type="ORF">PILCRDRAFT_15544</name>
</gene>
<protein>
    <submittedName>
        <fullName evidence="3">Uncharacterized protein</fullName>
    </submittedName>
</protein>
<dbReference type="AlphaFoldDB" id="A0A0C3EKB5"/>
<proteinExistence type="predicted"/>
<reference evidence="3 4" key="1">
    <citation type="submission" date="2014-04" db="EMBL/GenBank/DDBJ databases">
        <authorList>
            <consortium name="DOE Joint Genome Institute"/>
            <person name="Kuo A."/>
            <person name="Tarkka M."/>
            <person name="Buscot F."/>
            <person name="Kohler A."/>
            <person name="Nagy L.G."/>
            <person name="Floudas D."/>
            <person name="Copeland A."/>
            <person name="Barry K.W."/>
            <person name="Cichocki N."/>
            <person name="Veneault-Fourrey C."/>
            <person name="LaButti K."/>
            <person name="Lindquist E.A."/>
            <person name="Lipzen A."/>
            <person name="Lundell T."/>
            <person name="Morin E."/>
            <person name="Murat C."/>
            <person name="Sun H."/>
            <person name="Tunlid A."/>
            <person name="Henrissat B."/>
            <person name="Grigoriev I.V."/>
            <person name="Hibbett D.S."/>
            <person name="Martin F."/>
            <person name="Nordberg H.P."/>
            <person name="Cantor M.N."/>
            <person name="Hua S.X."/>
        </authorList>
    </citation>
    <scope>NUCLEOTIDE SEQUENCE [LARGE SCALE GENOMIC DNA]</scope>
    <source>
        <strain evidence="3 4">F 1598</strain>
    </source>
</reference>
<keyword evidence="4" id="KW-1185">Reference proteome</keyword>
<organism evidence="3 4">
    <name type="scientific">Piloderma croceum (strain F 1598)</name>
    <dbReference type="NCBI Taxonomy" id="765440"/>
    <lineage>
        <taxon>Eukaryota</taxon>
        <taxon>Fungi</taxon>
        <taxon>Dikarya</taxon>
        <taxon>Basidiomycota</taxon>
        <taxon>Agaricomycotina</taxon>
        <taxon>Agaricomycetes</taxon>
        <taxon>Agaricomycetidae</taxon>
        <taxon>Atheliales</taxon>
        <taxon>Atheliaceae</taxon>
        <taxon>Piloderma</taxon>
    </lineage>
</organism>
<dbReference type="InParanoid" id="A0A0C3EKB5"/>
<feature type="compositionally biased region" description="Polar residues" evidence="2">
    <location>
        <begin position="280"/>
        <end position="296"/>
    </location>
</feature>
<reference evidence="4" key="2">
    <citation type="submission" date="2015-01" db="EMBL/GenBank/DDBJ databases">
        <title>Evolutionary Origins and Diversification of the Mycorrhizal Mutualists.</title>
        <authorList>
            <consortium name="DOE Joint Genome Institute"/>
            <consortium name="Mycorrhizal Genomics Consortium"/>
            <person name="Kohler A."/>
            <person name="Kuo A."/>
            <person name="Nagy L.G."/>
            <person name="Floudas D."/>
            <person name="Copeland A."/>
            <person name="Barry K.W."/>
            <person name="Cichocki N."/>
            <person name="Veneault-Fourrey C."/>
            <person name="LaButti K."/>
            <person name="Lindquist E.A."/>
            <person name="Lipzen A."/>
            <person name="Lundell T."/>
            <person name="Morin E."/>
            <person name="Murat C."/>
            <person name="Riley R."/>
            <person name="Ohm R."/>
            <person name="Sun H."/>
            <person name="Tunlid A."/>
            <person name="Henrissat B."/>
            <person name="Grigoriev I.V."/>
            <person name="Hibbett D.S."/>
            <person name="Martin F."/>
        </authorList>
    </citation>
    <scope>NUCLEOTIDE SEQUENCE [LARGE SCALE GENOMIC DNA]</scope>
    <source>
        <strain evidence="4">F 1598</strain>
    </source>
</reference>
<keyword evidence="1" id="KW-0175">Coiled coil</keyword>
<evidence type="ECO:0000313" key="3">
    <source>
        <dbReference type="EMBL" id="KIM73060.1"/>
    </source>
</evidence>
<evidence type="ECO:0000256" key="2">
    <source>
        <dbReference type="SAM" id="MobiDB-lite"/>
    </source>
</evidence>
<name>A0A0C3EKB5_PILCF</name>
<evidence type="ECO:0000313" key="4">
    <source>
        <dbReference type="Proteomes" id="UP000054166"/>
    </source>
</evidence>
<accession>A0A0C3EKB5</accession>
<feature type="region of interest" description="Disordered" evidence="2">
    <location>
        <begin position="277"/>
        <end position="296"/>
    </location>
</feature>
<feature type="coiled-coil region" evidence="1">
    <location>
        <begin position="102"/>
        <end position="144"/>
    </location>
</feature>
<dbReference type="HOGENOM" id="CLU_073385_0_0_1"/>
<dbReference type="Proteomes" id="UP000054166">
    <property type="component" value="Unassembled WGS sequence"/>
</dbReference>